<accession>A0A6M1SHY9</accession>
<dbReference type="Proteomes" id="UP000474802">
    <property type="component" value="Unassembled WGS sequence"/>
</dbReference>
<protein>
    <recommendedName>
        <fullName evidence="4">Secreted protein</fullName>
    </recommendedName>
</protein>
<evidence type="ECO:0000256" key="1">
    <source>
        <dbReference type="SAM" id="SignalP"/>
    </source>
</evidence>
<feature type="chain" id="PRO_5026822470" description="Secreted protein" evidence="1">
    <location>
        <begin position="22"/>
        <end position="112"/>
    </location>
</feature>
<evidence type="ECO:0000313" key="2">
    <source>
        <dbReference type="EMBL" id="NGP19429.1"/>
    </source>
</evidence>
<evidence type="ECO:0000313" key="3">
    <source>
        <dbReference type="Proteomes" id="UP000474802"/>
    </source>
</evidence>
<keyword evidence="1" id="KW-0732">Signal</keyword>
<gene>
    <name evidence="2" type="ORF">G5575_18905</name>
</gene>
<proteinExistence type="predicted"/>
<reference evidence="2 3" key="1">
    <citation type="submission" date="2020-02" db="EMBL/GenBank/DDBJ databases">
        <authorList>
            <person name="Khan S.A."/>
            <person name="Jeon C.O."/>
            <person name="Chun B.H."/>
        </authorList>
    </citation>
    <scope>NUCLEOTIDE SEQUENCE [LARGE SCALE GENOMIC DNA]</scope>
    <source>
        <strain evidence="2 3">H239</strain>
    </source>
</reference>
<sequence>MITKTIAMIGATLLLSSPVLAQDVEHRIGGKSVPEDQIAEVQERCDAMRQGEVASPVAQAAYDEDSDAEAAEAAEDTAVDLASDLWTEDDRLDPEKLSIELCDEGNFELSVE</sequence>
<feature type="signal peptide" evidence="1">
    <location>
        <begin position="1"/>
        <end position="21"/>
    </location>
</feature>
<reference evidence="2 3" key="2">
    <citation type="submission" date="2020-03" db="EMBL/GenBank/DDBJ databases">
        <title>Devosia chinhatensis sp. nov., isolated from a hexachlorocyclohexane (HCH) dump site in India.</title>
        <authorList>
            <person name="Kumar M."/>
            <person name="Lal R."/>
        </authorList>
    </citation>
    <scope>NUCLEOTIDE SEQUENCE [LARGE SCALE GENOMIC DNA]</scope>
    <source>
        <strain evidence="2 3">H239</strain>
    </source>
</reference>
<evidence type="ECO:0008006" key="4">
    <source>
        <dbReference type="Google" id="ProtNLM"/>
    </source>
</evidence>
<dbReference type="EMBL" id="JAALFG010000006">
    <property type="protein sequence ID" value="NGP19429.1"/>
    <property type="molecule type" value="Genomic_DNA"/>
</dbReference>
<dbReference type="RefSeq" id="WP_164535675.1">
    <property type="nucleotide sequence ID" value="NZ_JAALFG010000006.1"/>
</dbReference>
<keyword evidence="3" id="KW-1185">Reference proteome</keyword>
<dbReference type="AlphaFoldDB" id="A0A6M1SHY9"/>
<comment type="caution">
    <text evidence="2">The sequence shown here is derived from an EMBL/GenBank/DDBJ whole genome shotgun (WGS) entry which is preliminary data.</text>
</comment>
<name>A0A6M1SHY9_9HYPH</name>
<organism evidence="2 3">
    <name type="scientific">Devosia aurantiaca</name>
    <dbReference type="NCBI Taxonomy" id="2714858"/>
    <lineage>
        <taxon>Bacteria</taxon>
        <taxon>Pseudomonadati</taxon>
        <taxon>Pseudomonadota</taxon>
        <taxon>Alphaproteobacteria</taxon>
        <taxon>Hyphomicrobiales</taxon>
        <taxon>Devosiaceae</taxon>
        <taxon>Devosia</taxon>
    </lineage>
</organism>